<name>M6BIA1_LEPBO</name>
<organism evidence="1 2">
    <name type="scientific">Leptospira borgpetersenii serovar Hardjo-bovis str. Sponselee</name>
    <dbReference type="NCBI Taxonomy" id="1303729"/>
    <lineage>
        <taxon>Bacteria</taxon>
        <taxon>Pseudomonadati</taxon>
        <taxon>Spirochaetota</taxon>
        <taxon>Spirochaetia</taxon>
        <taxon>Leptospirales</taxon>
        <taxon>Leptospiraceae</taxon>
        <taxon>Leptospira</taxon>
    </lineage>
</organism>
<accession>M6BIA1</accession>
<protein>
    <submittedName>
        <fullName evidence="1">Uncharacterized protein</fullName>
    </submittedName>
</protein>
<sequence>MLASNPRFSSPEGAPFCLFPVRRPNIQKEMKSFSILL</sequence>
<comment type="caution">
    <text evidence="1">The sequence shown here is derived from an EMBL/GenBank/DDBJ whole genome shotgun (WGS) entry which is preliminary data.</text>
</comment>
<dbReference type="Proteomes" id="UP000011873">
    <property type="component" value="Unassembled WGS sequence"/>
</dbReference>
<proteinExistence type="predicted"/>
<dbReference type="AlphaFoldDB" id="M6BIA1"/>
<evidence type="ECO:0000313" key="1">
    <source>
        <dbReference type="EMBL" id="EMJ79432.1"/>
    </source>
</evidence>
<evidence type="ECO:0000313" key="2">
    <source>
        <dbReference type="Proteomes" id="UP000011873"/>
    </source>
</evidence>
<reference evidence="1 2" key="1">
    <citation type="submission" date="2013-01" db="EMBL/GenBank/DDBJ databases">
        <authorList>
            <person name="Harkins D.M."/>
            <person name="Durkin A.S."/>
            <person name="Brinkac L.M."/>
            <person name="Haft D.H."/>
            <person name="Selengut J.D."/>
            <person name="Sanka R."/>
            <person name="DePew J."/>
            <person name="Purushe J."/>
            <person name="Galloway R.L."/>
            <person name="Vinetz J.M."/>
            <person name="Sutton G.G."/>
            <person name="Nierman W.C."/>
            <person name="Fouts D.E."/>
        </authorList>
    </citation>
    <scope>NUCLEOTIDE SEQUENCE [LARGE SCALE GENOMIC DNA]</scope>
    <source>
        <strain evidence="1 2">Sponselee CDC</strain>
    </source>
</reference>
<gene>
    <name evidence="1" type="ORF">LEP1GSC016_0663</name>
</gene>
<dbReference type="EMBL" id="ANMU01000130">
    <property type="protein sequence ID" value="EMJ79432.1"/>
    <property type="molecule type" value="Genomic_DNA"/>
</dbReference>